<evidence type="ECO:0000256" key="1">
    <source>
        <dbReference type="SAM" id="MobiDB-lite"/>
    </source>
</evidence>
<reference evidence="4" key="1">
    <citation type="submission" date="2015-08" db="EMBL/GenBank/DDBJ databases">
        <title>Complete genome sequence of Rothia mucilaginosa strain NUM-Rm6536.</title>
        <authorList>
            <person name="Nambu T."/>
        </authorList>
    </citation>
    <scope>NUCLEOTIDE SEQUENCE [LARGE SCALE GENOMIC DNA]</scope>
    <source>
        <strain evidence="4">NUM-Rm6536</strain>
    </source>
</reference>
<proteinExistence type="predicted"/>
<dbReference type="InterPro" id="IPR026881">
    <property type="entry name" value="WYL_dom"/>
</dbReference>
<dbReference type="PANTHER" id="PTHR34580">
    <property type="match status" value="1"/>
</dbReference>
<dbReference type="EMBL" id="AP014938">
    <property type="protein sequence ID" value="BAS20908.1"/>
    <property type="molecule type" value="Genomic_DNA"/>
</dbReference>
<dbReference type="AlphaFoldDB" id="A0A0K2S1E3"/>
<name>A0A0K2S1E3_9MICC</name>
<evidence type="ECO:0000313" key="4">
    <source>
        <dbReference type="Proteomes" id="UP000066203"/>
    </source>
</evidence>
<evidence type="ECO:0000313" key="3">
    <source>
        <dbReference type="EMBL" id="BAS20908.1"/>
    </source>
</evidence>
<dbReference type="Proteomes" id="UP000066203">
    <property type="component" value="Chromosome"/>
</dbReference>
<feature type="domain" description="WYL" evidence="2">
    <location>
        <begin position="522"/>
        <end position="574"/>
    </location>
</feature>
<feature type="region of interest" description="Disordered" evidence="1">
    <location>
        <begin position="314"/>
        <end position="334"/>
    </location>
</feature>
<protein>
    <recommendedName>
        <fullName evidence="2">WYL domain-containing protein</fullName>
    </recommendedName>
</protein>
<feature type="compositionally biased region" description="Polar residues" evidence="1">
    <location>
        <begin position="316"/>
        <end position="330"/>
    </location>
</feature>
<organism evidence="3">
    <name type="scientific">Rothia mucilaginosa</name>
    <dbReference type="NCBI Taxonomy" id="43675"/>
    <lineage>
        <taxon>Bacteria</taxon>
        <taxon>Bacillati</taxon>
        <taxon>Actinomycetota</taxon>
        <taxon>Actinomycetes</taxon>
        <taxon>Micrococcales</taxon>
        <taxon>Micrococcaceae</taxon>
        <taxon>Rothia</taxon>
    </lineage>
</organism>
<dbReference type="RefSeq" id="WP_060824788.1">
    <property type="nucleotide sequence ID" value="NZ_AP014938.1"/>
</dbReference>
<dbReference type="PANTHER" id="PTHR34580:SF1">
    <property type="entry name" value="PROTEIN PAFC"/>
    <property type="match status" value="1"/>
</dbReference>
<feature type="region of interest" description="Disordered" evidence="1">
    <location>
        <begin position="598"/>
        <end position="617"/>
    </location>
</feature>
<feature type="compositionally biased region" description="Basic and acidic residues" evidence="1">
    <location>
        <begin position="605"/>
        <end position="616"/>
    </location>
</feature>
<sequence length="770" mass="84908">MSTAAQLYMTLHRLATAAEAPDTATRTQGISRNELLTLLGISTRANGSLSEAQERAFERAKQTLRDAGARITHVTTDLGERYRLETSDAAKLPAWNPTAEEFRLINTILRGWEGTELQDDAYRILRKIALTSENLTDEALAAAKIQDPKTGKRQRARNLHTYREPLQRIYFSDNPHLNELFTAYAERKTVTFTYQTAAGATRLQEKVSVAGIGYRYGTWYFVGYYTESAARKEYTFRASRIQKLTMLSRIDSTPINATFNAKNWLEGIEGYEESLIVAEVSADSTLSEPFTVPSYGTIDSAVAATSYSCVIEPPAESNSADSGSEAASSTRQRDSYAAQQQLLRTLTDLHSGAVEDPGTWSKIGQRNRNNVLDALVDLILGLHRADRWASAHDEAPMPLNQLNALYSVDTEKNRELGKTIIPEIFALVDSVPFDSDPKDPDALKPTYINLLPDFGGATPHTLLDYARLTDTELAILVFTLSAADILHPADARLGSIRAALAAAYPNAPVYAQHLCFAPEEPLLQEATAALSSGNAVTIGYGTSERAADRLVDPYALVLHRDHMYLHAWCRTAEERYYAARGEQVPEYVPAQVPEAFANETTGEAADSKTESSEAGEKTPTFWRNFRLTRINHIQEAGAGRTHPVTGDTVPLWHAQQHSTQTNPFAELRIHPTEHIPSGEPLDTLTATYMRRSTHHVKKASRTQYVRIHYYNNAHGAGDKNILDTVIAHRGALELIGPAHLRAALLDQLQTLRASSRSGAPAGVPTVPAEK</sequence>
<feature type="domain" description="WYL" evidence="2">
    <location>
        <begin position="176"/>
        <end position="246"/>
    </location>
</feature>
<dbReference type="PATRIC" id="fig|43675.28.peg.1701"/>
<gene>
    <name evidence="3" type="ORF">RM6536_1661</name>
</gene>
<evidence type="ECO:0000259" key="2">
    <source>
        <dbReference type="Pfam" id="PF13280"/>
    </source>
</evidence>
<dbReference type="PROSITE" id="PS52050">
    <property type="entry name" value="WYL"/>
    <property type="match status" value="1"/>
</dbReference>
<dbReference type="InterPro" id="IPR051534">
    <property type="entry name" value="CBASS_pafABC_assoc_protein"/>
</dbReference>
<accession>A0A0K2S1E3</accession>
<dbReference type="Pfam" id="PF13280">
    <property type="entry name" value="WYL"/>
    <property type="match status" value="2"/>
</dbReference>